<organism evidence="2 3">
    <name type="scientific">Clostridium bornimense</name>
    <dbReference type="NCBI Taxonomy" id="1216932"/>
    <lineage>
        <taxon>Bacteria</taxon>
        <taxon>Bacillati</taxon>
        <taxon>Bacillota</taxon>
        <taxon>Clostridia</taxon>
        <taxon>Eubacteriales</taxon>
        <taxon>Clostridiaceae</taxon>
        <taxon>Clostridium</taxon>
    </lineage>
</organism>
<proteinExistence type="predicted"/>
<accession>W6S5W7</accession>
<dbReference type="KEGG" id="clt:CM240_2618"/>
<sequence length="30" mass="3302">MSGIQVLFIVLAVVLVFLGSLLPKFIKSLR</sequence>
<dbReference type="HOGENOM" id="CLU_3402850_0_0_9"/>
<keyword evidence="1" id="KW-0472">Membrane</keyword>
<name>W6S5W7_9CLOT</name>
<feature type="transmembrane region" description="Helical" evidence="1">
    <location>
        <begin position="6"/>
        <end position="26"/>
    </location>
</feature>
<keyword evidence="1" id="KW-1133">Transmembrane helix</keyword>
<keyword evidence="1" id="KW-0812">Transmembrane</keyword>
<evidence type="ECO:0000313" key="3">
    <source>
        <dbReference type="Proteomes" id="UP000019426"/>
    </source>
</evidence>
<dbReference type="STRING" id="1216932.CM240_2618"/>
<dbReference type="EMBL" id="HG917868">
    <property type="protein sequence ID" value="CDM69742.1"/>
    <property type="molecule type" value="Genomic_DNA"/>
</dbReference>
<evidence type="ECO:0000313" key="2">
    <source>
        <dbReference type="EMBL" id="CDM69742.1"/>
    </source>
</evidence>
<dbReference type="AlphaFoldDB" id="W6S5W7"/>
<keyword evidence="3" id="KW-1185">Reference proteome</keyword>
<protein>
    <submittedName>
        <fullName evidence="2">Putative membrane protein</fullName>
    </submittedName>
</protein>
<gene>
    <name evidence="2" type="ORF">CM240_2618</name>
</gene>
<reference evidence="2 3" key="1">
    <citation type="submission" date="2013-11" db="EMBL/GenBank/DDBJ databases">
        <title>Complete genome sequence of Clostridum sp. M2/40.</title>
        <authorList>
            <person name="Wibberg D."/>
            <person name="Puehler A."/>
            <person name="Schlueter A."/>
        </authorList>
    </citation>
    <scope>NUCLEOTIDE SEQUENCE [LARGE SCALE GENOMIC DNA]</scope>
    <source>
        <strain evidence="3">M2/40</strain>
    </source>
</reference>
<evidence type="ECO:0000256" key="1">
    <source>
        <dbReference type="SAM" id="Phobius"/>
    </source>
</evidence>
<dbReference type="Proteomes" id="UP000019426">
    <property type="component" value="Chromosome M2/40_rep1"/>
</dbReference>